<dbReference type="Pfam" id="PF01490">
    <property type="entry name" value="Aa_trans"/>
    <property type="match status" value="1"/>
</dbReference>
<feature type="transmembrane region" description="Helical" evidence="13">
    <location>
        <begin position="24"/>
        <end position="44"/>
    </location>
</feature>
<accession>A0A2N9ER67</accession>
<evidence type="ECO:0000256" key="3">
    <source>
        <dbReference type="ARBA" id="ARBA00022448"/>
    </source>
</evidence>
<keyword evidence="3" id="KW-0813">Transport</keyword>
<keyword evidence="11" id="KW-0175">Coiled coil</keyword>
<evidence type="ECO:0000313" key="15">
    <source>
        <dbReference type="EMBL" id="SPC77211.1"/>
    </source>
</evidence>
<feature type="region of interest" description="Disordered" evidence="12">
    <location>
        <begin position="740"/>
        <end position="808"/>
    </location>
</feature>
<dbReference type="EMBL" id="OIVN01000258">
    <property type="protein sequence ID" value="SPC77211.1"/>
    <property type="molecule type" value="Genomic_DNA"/>
</dbReference>
<sequence>MDVDSDIKTYPDIGNRAFGYNGRLLVSVFMYVELYLVATGFLILEGENLSYLFPNTGIEIAGIRIEGKQIFVIIVALVILPSVWLDSLSLLSYILASGVLASIIILGLILWTGEFDGIGFHQEGTLINWSGIPTAVSLYAFCYCAHPVFLTLYTSMKNKRQFSNWTAVRRAEEWKTCKNKEVVTNVEHGAGRHRGGSNPRICEGHLCMMRDRSGEVSRQIPLKDKGSGKLLLRRPPSTALVSGDFLSIGVDDSSESSSFGERYSLAPIPGSEDSRSQGRSSETTESSTSDSLSQEPSLPIPDRDLIRPFIAEEVPSKLIDKNIGRLRSRYQISENIVIRLPEDGKWACSSNGEDVALYEESLVTGLRLPFRPFERGLLHRLGEHDLTIDEFFFFYKLTYMPSTPGIWGFMRHKGSPKLILGLPNSNRSWKPKFFFLCGDNFEFTPREAVGKDPCGLRRSWGIPTVNAFRHPSLPKRSKQRLLLVTDFQKERAVRLVDLLSPFTLAQWSLGPEPNAEVKKAIKAYNQSMTTRAECKRLREAAQKVDDQVRKESKAPKKVHVYHEIPPSPVAALKGKEVVSGKIQPTIYNSTFRAMDKVNEMYEKVDLEVHDHIESLDLLRLSIQDSLKATGQMFIVGNRLRSSERESTKLKAELEKAKAQTLAHQETAEVLNAKRGTLKSQVKKLETDLKTKDNRLSVLEKERDELLRKTVAGFKHFRKRVALAFGDAQDWTMVKILDDEETTAVEEDSGEEEGGDDIQSKERVATSPDVPSAFPSSDQGDGLTAGPVDGQVTSMDEQATLPPTDNKAP</sequence>
<evidence type="ECO:0000256" key="7">
    <source>
        <dbReference type="ARBA" id="ARBA00022989"/>
    </source>
</evidence>
<evidence type="ECO:0000256" key="12">
    <source>
        <dbReference type="SAM" id="MobiDB-lite"/>
    </source>
</evidence>
<evidence type="ECO:0000256" key="5">
    <source>
        <dbReference type="ARBA" id="ARBA00022847"/>
    </source>
</evidence>
<organism evidence="15">
    <name type="scientific">Fagus sylvatica</name>
    <name type="common">Beechnut</name>
    <dbReference type="NCBI Taxonomy" id="28930"/>
    <lineage>
        <taxon>Eukaryota</taxon>
        <taxon>Viridiplantae</taxon>
        <taxon>Streptophyta</taxon>
        <taxon>Embryophyta</taxon>
        <taxon>Tracheophyta</taxon>
        <taxon>Spermatophyta</taxon>
        <taxon>Magnoliopsida</taxon>
        <taxon>eudicotyledons</taxon>
        <taxon>Gunneridae</taxon>
        <taxon>Pentapetalae</taxon>
        <taxon>rosids</taxon>
        <taxon>fabids</taxon>
        <taxon>Fagales</taxon>
        <taxon>Fagaceae</taxon>
        <taxon>Fagus</taxon>
    </lineage>
</organism>
<keyword evidence="9" id="KW-0927">Auxin signaling pathway</keyword>
<evidence type="ECO:0000256" key="10">
    <source>
        <dbReference type="ARBA" id="ARBA00045588"/>
    </source>
</evidence>
<keyword evidence="4 13" id="KW-0812">Transmembrane</keyword>
<evidence type="ECO:0000256" key="9">
    <source>
        <dbReference type="ARBA" id="ARBA00023294"/>
    </source>
</evidence>
<dbReference type="PANTHER" id="PTHR48017">
    <property type="entry name" value="OS05G0424000 PROTEIN-RELATED"/>
    <property type="match status" value="1"/>
</dbReference>
<name>A0A2N9ER67_FAGSY</name>
<evidence type="ECO:0000256" key="8">
    <source>
        <dbReference type="ARBA" id="ARBA00023136"/>
    </source>
</evidence>
<feature type="compositionally biased region" description="Polar residues" evidence="12">
    <location>
        <begin position="790"/>
        <end position="802"/>
    </location>
</feature>
<feature type="transmembrane region" description="Helical" evidence="13">
    <location>
        <begin position="90"/>
        <end position="111"/>
    </location>
</feature>
<feature type="compositionally biased region" description="Acidic residues" evidence="12">
    <location>
        <begin position="740"/>
        <end position="755"/>
    </location>
</feature>
<keyword evidence="6" id="KW-0029">Amino-acid transport</keyword>
<dbReference type="GO" id="GO:0009734">
    <property type="term" value="P:auxin-activated signaling pathway"/>
    <property type="evidence" value="ECO:0007669"/>
    <property type="project" value="UniProtKB-KW"/>
</dbReference>
<comment type="similarity">
    <text evidence="2">Belongs to the amino acid/polyamine transporter 2 family. Amino acid/auxin permease (AAAP) (TC 2.A.18.1) subfamily.</text>
</comment>
<evidence type="ECO:0000256" key="2">
    <source>
        <dbReference type="ARBA" id="ARBA00005590"/>
    </source>
</evidence>
<feature type="coiled-coil region" evidence="11">
    <location>
        <begin position="639"/>
        <end position="708"/>
    </location>
</feature>
<comment type="function">
    <text evidence="10">Carrier protein involved in proton-driven auxin influx. Mediates the formation of auxin gradient from developing leaves (site of auxin biosynthesis) to tips by contributing to the loading of auxin in vascular tissues and facilitating acropetal (base to tip) auxin transport within inner tissues of the root apex, and basipetal (tip to base) auxin transport within outer tissues of the root apex. May be involved in lateral roots and nodules formation.</text>
</comment>
<reference evidence="15" key="1">
    <citation type="submission" date="2018-02" db="EMBL/GenBank/DDBJ databases">
        <authorList>
            <person name="Cohen D.B."/>
            <person name="Kent A.D."/>
        </authorList>
    </citation>
    <scope>NUCLEOTIDE SEQUENCE</scope>
</reference>
<evidence type="ECO:0000256" key="1">
    <source>
        <dbReference type="ARBA" id="ARBA00004127"/>
    </source>
</evidence>
<feature type="compositionally biased region" description="Low complexity" evidence="12">
    <location>
        <begin position="277"/>
        <end position="297"/>
    </location>
</feature>
<evidence type="ECO:0000256" key="6">
    <source>
        <dbReference type="ARBA" id="ARBA00022970"/>
    </source>
</evidence>
<evidence type="ECO:0000259" key="14">
    <source>
        <dbReference type="Pfam" id="PF01490"/>
    </source>
</evidence>
<evidence type="ECO:0000256" key="4">
    <source>
        <dbReference type="ARBA" id="ARBA00022692"/>
    </source>
</evidence>
<dbReference type="GO" id="GO:0012505">
    <property type="term" value="C:endomembrane system"/>
    <property type="evidence" value="ECO:0007669"/>
    <property type="project" value="UniProtKB-SubCell"/>
</dbReference>
<keyword evidence="7 13" id="KW-1133">Transmembrane helix</keyword>
<dbReference type="GO" id="GO:0015293">
    <property type="term" value="F:symporter activity"/>
    <property type="evidence" value="ECO:0007669"/>
    <property type="project" value="UniProtKB-KW"/>
</dbReference>
<comment type="subcellular location">
    <subcellularLocation>
        <location evidence="1">Endomembrane system</location>
        <topology evidence="1">Multi-pass membrane protein</topology>
    </subcellularLocation>
</comment>
<dbReference type="InterPro" id="IPR013057">
    <property type="entry name" value="AA_transpt_TM"/>
</dbReference>
<keyword evidence="5" id="KW-0769">Symport</keyword>
<feature type="transmembrane region" description="Helical" evidence="13">
    <location>
        <begin position="65"/>
        <end position="84"/>
    </location>
</feature>
<dbReference type="AlphaFoldDB" id="A0A2N9ER67"/>
<evidence type="ECO:0000256" key="13">
    <source>
        <dbReference type="SAM" id="Phobius"/>
    </source>
</evidence>
<keyword evidence="8 13" id="KW-0472">Membrane</keyword>
<feature type="region of interest" description="Disordered" evidence="12">
    <location>
        <begin position="253"/>
        <end position="301"/>
    </location>
</feature>
<dbReference type="GO" id="GO:0006865">
    <property type="term" value="P:amino acid transport"/>
    <property type="evidence" value="ECO:0007669"/>
    <property type="project" value="UniProtKB-KW"/>
</dbReference>
<gene>
    <name evidence="15" type="ORF">FSB_LOCUS5093</name>
</gene>
<proteinExistence type="inferred from homology"/>
<protein>
    <recommendedName>
        <fullName evidence="14">Amino acid transporter transmembrane domain-containing protein</fullName>
    </recommendedName>
</protein>
<feature type="domain" description="Amino acid transporter transmembrane" evidence="14">
    <location>
        <begin position="5"/>
        <end position="165"/>
    </location>
</feature>
<evidence type="ECO:0000256" key="11">
    <source>
        <dbReference type="SAM" id="Coils"/>
    </source>
</evidence>